<keyword evidence="2" id="KW-1185">Reference proteome</keyword>
<feature type="non-terminal residue" evidence="1">
    <location>
        <position position="108"/>
    </location>
</feature>
<evidence type="ECO:0000313" key="2">
    <source>
        <dbReference type="Proteomes" id="UP000027222"/>
    </source>
</evidence>
<name>A0A067SSD7_GALM3</name>
<dbReference type="HOGENOM" id="CLU_2203205_0_0_1"/>
<organism evidence="1 2">
    <name type="scientific">Galerina marginata (strain CBS 339.88)</name>
    <dbReference type="NCBI Taxonomy" id="685588"/>
    <lineage>
        <taxon>Eukaryota</taxon>
        <taxon>Fungi</taxon>
        <taxon>Dikarya</taxon>
        <taxon>Basidiomycota</taxon>
        <taxon>Agaricomycotina</taxon>
        <taxon>Agaricomycetes</taxon>
        <taxon>Agaricomycetidae</taxon>
        <taxon>Agaricales</taxon>
        <taxon>Agaricineae</taxon>
        <taxon>Strophariaceae</taxon>
        <taxon>Galerina</taxon>
    </lineage>
</organism>
<proteinExistence type="predicted"/>
<evidence type="ECO:0000313" key="1">
    <source>
        <dbReference type="EMBL" id="KDR73875.1"/>
    </source>
</evidence>
<sequence length="108" mass="12734">ELESFLKVREKVQKWGSYWGGIAAWPDTFEVLLHRAIARGPERVLQFIERLWSHELVGREILRSLQVMDGYLPDRPMAVKILWAYQQEQLMTMVQGLTTIQTRLPIIR</sequence>
<reference evidence="2" key="1">
    <citation type="journal article" date="2014" name="Proc. Natl. Acad. Sci. U.S.A.">
        <title>Extensive sampling of basidiomycete genomes demonstrates inadequacy of the white-rot/brown-rot paradigm for wood decay fungi.</title>
        <authorList>
            <person name="Riley R."/>
            <person name="Salamov A.A."/>
            <person name="Brown D.W."/>
            <person name="Nagy L.G."/>
            <person name="Floudas D."/>
            <person name="Held B.W."/>
            <person name="Levasseur A."/>
            <person name="Lombard V."/>
            <person name="Morin E."/>
            <person name="Otillar R."/>
            <person name="Lindquist E.A."/>
            <person name="Sun H."/>
            <person name="LaButti K.M."/>
            <person name="Schmutz J."/>
            <person name="Jabbour D."/>
            <person name="Luo H."/>
            <person name="Baker S.E."/>
            <person name="Pisabarro A.G."/>
            <person name="Walton J.D."/>
            <person name="Blanchette R.A."/>
            <person name="Henrissat B."/>
            <person name="Martin F."/>
            <person name="Cullen D."/>
            <person name="Hibbett D.S."/>
            <person name="Grigoriev I.V."/>
        </authorList>
    </citation>
    <scope>NUCLEOTIDE SEQUENCE [LARGE SCALE GENOMIC DNA]</scope>
    <source>
        <strain evidence="2">CBS 339.88</strain>
    </source>
</reference>
<feature type="non-terminal residue" evidence="1">
    <location>
        <position position="1"/>
    </location>
</feature>
<protein>
    <submittedName>
        <fullName evidence="1">Uncharacterized protein</fullName>
    </submittedName>
</protein>
<dbReference type="EMBL" id="KL142384">
    <property type="protein sequence ID" value="KDR73875.1"/>
    <property type="molecule type" value="Genomic_DNA"/>
</dbReference>
<dbReference type="OrthoDB" id="3067319at2759"/>
<dbReference type="Proteomes" id="UP000027222">
    <property type="component" value="Unassembled WGS sequence"/>
</dbReference>
<dbReference type="AlphaFoldDB" id="A0A067SSD7"/>
<accession>A0A067SSD7</accession>
<gene>
    <name evidence="1" type="ORF">GALMADRAFT_50563</name>
</gene>